<accession>A0ABN1KW93</accession>
<keyword evidence="3" id="KW-1133">Transmembrane helix</keyword>
<keyword evidence="5" id="KW-1185">Reference proteome</keyword>
<dbReference type="EMBL" id="BAAACI010000008">
    <property type="protein sequence ID" value="GAA0777524.1"/>
    <property type="molecule type" value="Genomic_DNA"/>
</dbReference>
<feature type="transmembrane region" description="Helical" evidence="3">
    <location>
        <begin position="61"/>
        <end position="82"/>
    </location>
</feature>
<dbReference type="Proteomes" id="UP001501047">
    <property type="component" value="Unassembled WGS sequence"/>
</dbReference>
<name>A0ABN1KW93_CLOSU</name>
<feature type="transmembrane region" description="Helical" evidence="3">
    <location>
        <begin position="88"/>
        <end position="104"/>
    </location>
</feature>
<dbReference type="RefSeq" id="WP_343827598.1">
    <property type="nucleotide sequence ID" value="NZ_BAAACI010000008.1"/>
</dbReference>
<dbReference type="Gene3D" id="1.10.1760.20">
    <property type="match status" value="1"/>
</dbReference>
<gene>
    <name evidence="4" type="ORF">GCM10008908_32780</name>
</gene>
<comment type="similarity">
    <text evidence="1 2">Belongs to the BioY family.</text>
</comment>
<reference evidence="4 5" key="1">
    <citation type="journal article" date="2019" name="Int. J. Syst. Evol. Microbiol.">
        <title>The Global Catalogue of Microorganisms (GCM) 10K type strain sequencing project: providing services to taxonomists for standard genome sequencing and annotation.</title>
        <authorList>
            <consortium name="The Broad Institute Genomics Platform"/>
            <consortium name="The Broad Institute Genome Sequencing Center for Infectious Disease"/>
            <person name="Wu L."/>
            <person name="Ma J."/>
        </authorList>
    </citation>
    <scope>NUCLEOTIDE SEQUENCE [LARGE SCALE GENOMIC DNA]</scope>
    <source>
        <strain evidence="4 5">JCM 1417</strain>
    </source>
</reference>
<proteinExistence type="inferred from homology"/>
<keyword evidence="2" id="KW-1003">Cell membrane</keyword>
<evidence type="ECO:0000313" key="4">
    <source>
        <dbReference type="EMBL" id="GAA0777524.1"/>
    </source>
</evidence>
<keyword evidence="3" id="KW-0812">Transmembrane</keyword>
<feature type="transmembrane region" description="Helical" evidence="3">
    <location>
        <begin position="111"/>
        <end position="135"/>
    </location>
</feature>
<dbReference type="PANTHER" id="PTHR34295:SF1">
    <property type="entry name" value="BIOTIN TRANSPORTER BIOY"/>
    <property type="match status" value="1"/>
</dbReference>
<dbReference type="Pfam" id="PF02632">
    <property type="entry name" value="BioY"/>
    <property type="match status" value="1"/>
</dbReference>
<feature type="transmembrane region" description="Helical" evidence="3">
    <location>
        <begin position="32"/>
        <end position="49"/>
    </location>
</feature>
<comment type="caution">
    <text evidence="4">The sequence shown here is derived from an EMBL/GenBank/DDBJ whole genome shotgun (WGS) entry which is preliminary data.</text>
</comment>
<dbReference type="InterPro" id="IPR003784">
    <property type="entry name" value="BioY"/>
</dbReference>
<keyword evidence="2 3" id="KW-0472">Membrane</keyword>
<evidence type="ECO:0000256" key="3">
    <source>
        <dbReference type="SAM" id="Phobius"/>
    </source>
</evidence>
<dbReference type="PANTHER" id="PTHR34295">
    <property type="entry name" value="BIOTIN TRANSPORTER BIOY"/>
    <property type="match status" value="1"/>
</dbReference>
<feature type="transmembrane region" description="Helical" evidence="3">
    <location>
        <begin position="141"/>
        <end position="167"/>
    </location>
</feature>
<evidence type="ECO:0000256" key="2">
    <source>
        <dbReference type="PIRNR" id="PIRNR016661"/>
    </source>
</evidence>
<organism evidence="4 5">
    <name type="scientific">Clostridium subterminale</name>
    <dbReference type="NCBI Taxonomy" id="1550"/>
    <lineage>
        <taxon>Bacteria</taxon>
        <taxon>Bacillati</taxon>
        <taxon>Bacillota</taxon>
        <taxon>Clostridia</taxon>
        <taxon>Eubacteriales</taxon>
        <taxon>Clostridiaceae</taxon>
        <taxon>Clostridium</taxon>
    </lineage>
</organism>
<sequence length="174" mass="18427">MEITIKNIILCALFAALTAILSQISIPLPFTPVPINLAMVSVFIAGGLLEAKMGAISQLVYVIIGAIGVPVFANFTGGFGIIVGPTGGYIIGYIIATIIVGVIVKRLGDSVYSYAVAMTVGILGCYFVGTAWFMYITQSGLIEALLMCVVPFLIGDILKIILSAFLVKKLKKYV</sequence>
<comment type="subcellular location">
    <subcellularLocation>
        <location evidence="2">Cell membrane</location>
        <topology evidence="2">Multi-pass membrane protein</topology>
    </subcellularLocation>
</comment>
<evidence type="ECO:0000313" key="5">
    <source>
        <dbReference type="Proteomes" id="UP001501047"/>
    </source>
</evidence>
<evidence type="ECO:0000256" key="1">
    <source>
        <dbReference type="ARBA" id="ARBA00010692"/>
    </source>
</evidence>
<keyword evidence="2" id="KW-0813">Transport</keyword>
<dbReference type="PIRSF" id="PIRSF016661">
    <property type="entry name" value="BioY"/>
    <property type="match status" value="1"/>
</dbReference>
<protein>
    <recommendedName>
        <fullName evidence="2">Biotin transporter</fullName>
    </recommendedName>
</protein>